<proteinExistence type="predicted"/>
<dbReference type="EMBL" id="GBRH01251579">
    <property type="protein sequence ID" value="JAD46316.1"/>
    <property type="molecule type" value="Transcribed_RNA"/>
</dbReference>
<name>A0A0A9A5C3_ARUDO</name>
<dbReference type="AlphaFoldDB" id="A0A0A9A5C3"/>
<accession>A0A0A9A5C3</accession>
<evidence type="ECO:0000313" key="1">
    <source>
        <dbReference type="EMBL" id="JAD46316.1"/>
    </source>
</evidence>
<reference evidence="1" key="1">
    <citation type="submission" date="2014-09" db="EMBL/GenBank/DDBJ databases">
        <authorList>
            <person name="Magalhaes I.L.F."/>
            <person name="Oliveira U."/>
            <person name="Santos F.R."/>
            <person name="Vidigal T.H.D.A."/>
            <person name="Brescovit A.D."/>
            <person name="Santos A.J."/>
        </authorList>
    </citation>
    <scope>NUCLEOTIDE SEQUENCE</scope>
    <source>
        <tissue evidence="1">Shoot tissue taken approximately 20 cm above the soil surface</tissue>
    </source>
</reference>
<reference evidence="1" key="2">
    <citation type="journal article" date="2015" name="Data Brief">
        <title>Shoot transcriptome of the giant reed, Arundo donax.</title>
        <authorList>
            <person name="Barrero R.A."/>
            <person name="Guerrero F.D."/>
            <person name="Moolhuijzen P."/>
            <person name="Goolsby J.A."/>
            <person name="Tidwell J."/>
            <person name="Bellgard S.E."/>
            <person name="Bellgard M.I."/>
        </authorList>
    </citation>
    <scope>NUCLEOTIDE SEQUENCE</scope>
    <source>
        <tissue evidence="1">Shoot tissue taken approximately 20 cm above the soil surface</tissue>
    </source>
</reference>
<sequence length="26" mass="3242">MFTHTDYRMFIHETALCEEEMNRAKH</sequence>
<organism evidence="1">
    <name type="scientific">Arundo donax</name>
    <name type="common">Giant reed</name>
    <name type="synonym">Donax arundinaceus</name>
    <dbReference type="NCBI Taxonomy" id="35708"/>
    <lineage>
        <taxon>Eukaryota</taxon>
        <taxon>Viridiplantae</taxon>
        <taxon>Streptophyta</taxon>
        <taxon>Embryophyta</taxon>
        <taxon>Tracheophyta</taxon>
        <taxon>Spermatophyta</taxon>
        <taxon>Magnoliopsida</taxon>
        <taxon>Liliopsida</taxon>
        <taxon>Poales</taxon>
        <taxon>Poaceae</taxon>
        <taxon>PACMAD clade</taxon>
        <taxon>Arundinoideae</taxon>
        <taxon>Arundineae</taxon>
        <taxon>Arundo</taxon>
    </lineage>
</organism>
<protein>
    <submittedName>
        <fullName evidence="1">Uncharacterized protein</fullName>
    </submittedName>
</protein>